<gene>
    <name evidence="18" type="ORF">SAMN06265368_1568</name>
</gene>
<dbReference type="SUPFAM" id="SSF56059">
    <property type="entry name" value="Glutathione synthetase ATP-binding domain-like"/>
    <property type="match status" value="1"/>
</dbReference>
<dbReference type="SUPFAM" id="SSF51230">
    <property type="entry name" value="Single hybrid motif"/>
    <property type="match status" value="1"/>
</dbReference>
<feature type="domain" description="Lipoyl-binding" evidence="15">
    <location>
        <begin position="592"/>
        <end position="671"/>
    </location>
</feature>
<dbReference type="PROSITE" id="PS00867">
    <property type="entry name" value="CPSASE_2"/>
    <property type="match status" value="1"/>
</dbReference>
<dbReference type="InterPro" id="IPR005481">
    <property type="entry name" value="BC-like_N"/>
</dbReference>
<evidence type="ECO:0000256" key="9">
    <source>
        <dbReference type="ARBA" id="ARBA00022963"/>
    </source>
</evidence>
<evidence type="ECO:0000256" key="11">
    <source>
        <dbReference type="ARBA" id="ARBA00023211"/>
    </source>
</evidence>
<keyword evidence="8" id="KW-0460">Magnesium</keyword>
<dbReference type="PROSITE" id="PS50968">
    <property type="entry name" value="BIOTINYL_LIPOYL"/>
    <property type="match status" value="1"/>
</dbReference>
<dbReference type="InterPro" id="IPR041265">
    <property type="entry name" value="PCC_BT"/>
</dbReference>
<dbReference type="FunFam" id="3.30.1490.20:FF:000018">
    <property type="entry name" value="Biotin carboxylase"/>
    <property type="match status" value="1"/>
</dbReference>
<evidence type="ECO:0000313" key="19">
    <source>
        <dbReference type="Proteomes" id="UP000219439"/>
    </source>
</evidence>
<dbReference type="NCBIfam" id="NF006367">
    <property type="entry name" value="PRK08591.1"/>
    <property type="match status" value="1"/>
</dbReference>
<dbReference type="CDD" id="cd06850">
    <property type="entry name" value="biotinyl_domain"/>
    <property type="match status" value="1"/>
</dbReference>
<evidence type="ECO:0000256" key="5">
    <source>
        <dbReference type="ARBA" id="ARBA00022723"/>
    </source>
</evidence>
<feature type="domain" description="ATP-grasp" evidence="16">
    <location>
        <begin position="120"/>
        <end position="317"/>
    </location>
</feature>
<dbReference type="Pfam" id="PF00364">
    <property type="entry name" value="Biotin_lipoyl"/>
    <property type="match status" value="1"/>
</dbReference>
<dbReference type="InterPro" id="IPR016185">
    <property type="entry name" value="PreATP-grasp_dom_sf"/>
</dbReference>
<dbReference type="Pfam" id="PF02785">
    <property type="entry name" value="Biotin_carb_C"/>
    <property type="match status" value="1"/>
</dbReference>
<evidence type="ECO:0000256" key="2">
    <source>
        <dbReference type="ARBA" id="ARBA00005060"/>
    </source>
</evidence>
<dbReference type="PROSITE" id="PS50975">
    <property type="entry name" value="ATP_GRASP"/>
    <property type="match status" value="1"/>
</dbReference>
<evidence type="ECO:0000256" key="4">
    <source>
        <dbReference type="ARBA" id="ARBA00022598"/>
    </source>
</evidence>
<dbReference type="AlphaFoldDB" id="A0A285NKZ0"/>
<dbReference type="SUPFAM" id="SSF52440">
    <property type="entry name" value="PreATP-grasp domain"/>
    <property type="match status" value="1"/>
</dbReference>
<feature type="domain" description="Biotin carboxylation" evidence="17">
    <location>
        <begin position="1"/>
        <end position="451"/>
    </location>
</feature>
<keyword evidence="4" id="KW-0436">Ligase</keyword>
<keyword evidence="6 14" id="KW-0547">Nucleotide-binding</keyword>
<keyword evidence="11" id="KW-0464">Manganese</keyword>
<evidence type="ECO:0000256" key="12">
    <source>
        <dbReference type="ARBA" id="ARBA00023267"/>
    </source>
</evidence>
<keyword evidence="5" id="KW-0479">Metal-binding</keyword>
<keyword evidence="9" id="KW-0442">Lipid degradation</keyword>
<evidence type="ECO:0000259" key="17">
    <source>
        <dbReference type="PROSITE" id="PS50979"/>
    </source>
</evidence>
<comment type="pathway">
    <text evidence="2">Metabolic intermediate metabolism; propanoyl-CoA degradation; succinyl-CoA from propanoyl-CoA: step 1/3.</text>
</comment>
<name>A0A285NKZ0_9HYPH</name>
<dbReference type="PANTHER" id="PTHR18866">
    <property type="entry name" value="CARBOXYLASE:PYRUVATE/ACETYL-COA/PROPIONYL-COA CARBOXYLASE"/>
    <property type="match status" value="1"/>
</dbReference>
<evidence type="ECO:0000256" key="8">
    <source>
        <dbReference type="ARBA" id="ARBA00022842"/>
    </source>
</evidence>
<dbReference type="Gene3D" id="3.30.470.20">
    <property type="entry name" value="ATP-grasp fold, B domain"/>
    <property type="match status" value="1"/>
</dbReference>
<keyword evidence="10" id="KW-0443">Lipid metabolism</keyword>
<dbReference type="EMBL" id="OBEL01000001">
    <property type="protein sequence ID" value="SNZ08321.1"/>
    <property type="molecule type" value="Genomic_DNA"/>
</dbReference>
<dbReference type="PROSITE" id="PS00188">
    <property type="entry name" value="BIOTIN"/>
    <property type="match status" value="1"/>
</dbReference>
<dbReference type="InterPro" id="IPR011761">
    <property type="entry name" value="ATP-grasp"/>
</dbReference>
<dbReference type="Gene3D" id="2.40.50.100">
    <property type="match status" value="1"/>
</dbReference>
<proteinExistence type="predicted"/>
<keyword evidence="12" id="KW-0092">Biotin</keyword>
<dbReference type="Pfam" id="PF18140">
    <property type="entry name" value="PCC_BT"/>
    <property type="match status" value="1"/>
</dbReference>
<comment type="cofactor">
    <cofactor evidence="1">
        <name>biotin</name>
        <dbReference type="ChEBI" id="CHEBI:57586"/>
    </cofactor>
</comment>
<evidence type="ECO:0000256" key="10">
    <source>
        <dbReference type="ARBA" id="ARBA00023098"/>
    </source>
</evidence>
<dbReference type="Pfam" id="PF00289">
    <property type="entry name" value="Biotin_carb_N"/>
    <property type="match status" value="1"/>
</dbReference>
<keyword evidence="19" id="KW-1185">Reference proteome</keyword>
<dbReference type="InterPro" id="IPR001882">
    <property type="entry name" value="Biotin_BS"/>
</dbReference>
<dbReference type="Proteomes" id="UP000219439">
    <property type="component" value="Unassembled WGS sequence"/>
</dbReference>
<evidence type="ECO:0000256" key="7">
    <source>
        <dbReference type="ARBA" id="ARBA00022840"/>
    </source>
</evidence>
<dbReference type="UniPathway" id="UPA00945">
    <property type="reaction ID" value="UER00908"/>
</dbReference>
<dbReference type="RefSeq" id="WP_097152714.1">
    <property type="nucleotide sequence ID" value="NZ_OBEL01000001.1"/>
</dbReference>
<dbReference type="Gene3D" id="3.30.700.30">
    <property type="match status" value="1"/>
</dbReference>
<dbReference type="GO" id="GO:0046872">
    <property type="term" value="F:metal ion binding"/>
    <property type="evidence" value="ECO:0007669"/>
    <property type="project" value="UniProtKB-KW"/>
</dbReference>
<dbReference type="InterPro" id="IPR011054">
    <property type="entry name" value="Rudment_hybrid_motif"/>
</dbReference>
<dbReference type="PANTHER" id="PTHR18866:SF33">
    <property type="entry name" value="METHYLCROTONOYL-COA CARBOXYLASE SUBUNIT ALPHA, MITOCHONDRIAL-RELATED"/>
    <property type="match status" value="1"/>
</dbReference>
<dbReference type="PROSITE" id="PS00866">
    <property type="entry name" value="CPSASE_1"/>
    <property type="match status" value="1"/>
</dbReference>
<organism evidence="18 19">
    <name type="scientific">Cohaesibacter gelatinilyticus</name>
    <dbReference type="NCBI Taxonomy" id="372072"/>
    <lineage>
        <taxon>Bacteria</taxon>
        <taxon>Pseudomonadati</taxon>
        <taxon>Pseudomonadota</taxon>
        <taxon>Alphaproteobacteria</taxon>
        <taxon>Hyphomicrobiales</taxon>
        <taxon>Cohaesibacteraceae</taxon>
    </lineage>
</organism>
<evidence type="ECO:0000313" key="18">
    <source>
        <dbReference type="EMBL" id="SNZ08321.1"/>
    </source>
</evidence>
<dbReference type="FunFam" id="3.40.50.20:FF:000010">
    <property type="entry name" value="Propionyl-CoA carboxylase subunit alpha"/>
    <property type="match status" value="1"/>
</dbReference>
<dbReference type="OrthoDB" id="9763189at2"/>
<accession>A0A285NKZ0</accession>
<evidence type="ECO:0000259" key="15">
    <source>
        <dbReference type="PROSITE" id="PS50968"/>
    </source>
</evidence>
<dbReference type="GO" id="GO:0005524">
    <property type="term" value="F:ATP binding"/>
    <property type="evidence" value="ECO:0007669"/>
    <property type="project" value="UniProtKB-UniRule"/>
</dbReference>
<evidence type="ECO:0000256" key="1">
    <source>
        <dbReference type="ARBA" id="ARBA00001953"/>
    </source>
</evidence>
<sequence>MFKKILIANRGEIACRVIKSAQRMGIKTVAVYSDADQDALHVKMADEAVHLGPPAAAESYLLGDKIIQACKDTGAEAVHPGYGFLSENADFCKALAEAGIEFIGPPTGAIKAMGDKIESKKFANEAEVSTVPGHMDVIEDAEHAVRIARDVGFPVMIKASAGGGGKGMRIAWDEDEAREGFQLAKSEAKSSFGDDRCFIEKFVVGPRHIEIQVLADKHGNAVYLGERECSIQRRNQKVIEEAPSPFLDEKTRKAMGEQAVALAKAVDYCSAGTVEFIVDKDKNFYFLEMNTRLQVEHPVTELITGVDLVEQMIRVAYGEKLEIAQDDVKLNGWAIESRIYAEDPFRNFLPSIGRLVNYMPPQEGTVDGLTIRNDTGVVSGSEISMFYDPMIAKLCTHANSREAAIAHMSTALDAFVVDGIEHNVPFLAALMDHPRWKAGNLTTAFIDEEYPDGFEGVSLNEESEKALAAVALSMELVRKNRLDDFIDRMAPHSGETRQEWVVALSKENRVAVNFVAGMPSTPIEMDMRYEDGSKVAVVSDWVPGANLWTGTVGGKKLTVQVRAGLNSYQLTHSGVQVDAKVMRPNVAAMEALMPVRIPPDTSNLLLCPMPGLVVSIAVQEGQQVQAGEALATVEAMKMENILRAERDLVVSKINAVPGDSLAVDAVIMEFASGDDA</sequence>
<protein>
    <recommendedName>
        <fullName evidence="3">propionyl-CoA carboxylase</fullName>
        <ecNumber evidence="3">6.4.1.3</ecNumber>
    </recommendedName>
</protein>
<keyword evidence="7 14" id="KW-0067">ATP-binding</keyword>
<dbReference type="PROSITE" id="PS50979">
    <property type="entry name" value="BC"/>
    <property type="match status" value="1"/>
</dbReference>
<evidence type="ECO:0000256" key="13">
    <source>
        <dbReference type="ARBA" id="ARBA00049495"/>
    </source>
</evidence>
<reference evidence="18 19" key="1">
    <citation type="submission" date="2017-09" db="EMBL/GenBank/DDBJ databases">
        <authorList>
            <person name="Ehlers B."/>
            <person name="Leendertz F.H."/>
        </authorList>
    </citation>
    <scope>NUCLEOTIDE SEQUENCE [LARGE SCALE GENOMIC DNA]</scope>
    <source>
        <strain evidence="18 19">DSM 18289</strain>
    </source>
</reference>
<dbReference type="SUPFAM" id="SSF51246">
    <property type="entry name" value="Rudiment single hybrid motif"/>
    <property type="match status" value="1"/>
</dbReference>
<dbReference type="InterPro" id="IPR000089">
    <property type="entry name" value="Biotin_lipoyl"/>
</dbReference>
<dbReference type="GO" id="GO:0016042">
    <property type="term" value="P:lipid catabolic process"/>
    <property type="evidence" value="ECO:0007669"/>
    <property type="project" value="UniProtKB-KW"/>
</dbReference>
<dbReference type="FunFam" id="3.30.470.20:FF:000028">
    <property type="entry name" value="Methylcrotonoyl-CoA carboxylase subunit alpha, mitochondrial"/>
    <property type="match status" value="1"/>
</dbReference>
<evidence type="ECO:0000259" key="16">
    <source>
        <dbReference type="PROSITE" id="PS50975"/>
    </source>
</evidence>
<dbReference type="InterPro" id="IPR011053">
    <property type="entry name" value="Single_hybrid_motif"/>
</dbReference>
<dbReference type="InterPro" id="IPR011764">
    <property type="entry name" value="Biotin_carboxylation_dom"/>
</dbReference>
<comment type="catalytic activity">
    <reaction evidence="13">
        <text>propanoyl-CoA + hydrogencarbonate + ATP = (S)-methylmalonyl-CoA + ADP + phosphate + H(+)</text>
        <dbReference type="Rhea" id="RHEA:23720"/>
        <dbReference type="ChEBI" id="CHEBI:15378"/>
        <dbReference type="ChEBI" id="CHEBI:17544"/>
        <dbReference type="ChEBI" id="CHEBI:30616"/>
        <dbReference type="ChEBI" id="CHEBI:43474"/>
        <dbReference type="ChEBI" id="CHEBI:57327"/>
        <dbReference type="ChEBI" id="CHEBI:57392"/>
        <dbReference type="ChEBI" id="CHEBI:456216"/>
        <dbReference type="EC" id="6.4.1.3"/>
    </reaction>
    <physiologicalReaction direction="left-to-right" evidence="13">
        <dbReference type="Rhea" id="RHEA:23721"/>
    </physiologicalReaction>
</comment>
<dbReference type="GO" id="GO:0004658">
    <property type="term" value="F:propionyl-CoA carboxylase activity"/>
    <property type="evidence" value="ECO:0007669"/>
    <property type="project" value="UniProtKB-EC"/>
</dbReference>
<evidence type="ECO:0000256" key="6">
    <source>
        <dbReference type="ARBA" id="ARBA00022741"/>
    </source>
</evidence>
<dbReference type="InterPro" id="IPR005482">
    <property type="entry name" value="Biotin_COase_C"/>
</dbReference>
<dbReference type="EC" id="6.4.1.3" evidence="3"/>
<evidence type="ECO:0000256" key="14">
    <source>
        <dbReference type="PROSITE-ProRule" id="PRU00409"/>
    </source>
</evidence>
<dbReference type="Pfam" id="PF02786">
    <property type="entry name" value="CPSase_L_D2"/>
    <property type="match status" value="1"/>
</dbReference>
<dbReference type="SMART" id="SM00878">
    <property type="entry name" value="Biotin_carb_C"/>
    <property type="match status" value="1"/>
</dbReference>
<evidence type="ECO:0000256" key="3">
    <source>
        <dbReference type="ARBA" id="ARBA00013050"/>
    </source>
</evidence>
<dbReference type="InterPro" id="IPR050856">
    <property type="entry name" value="Biotin_carboxylase_complex"/>
</dbReference>
<dbReference type="InterPro" id="IPR005479">
    <property type="entry name" value="CPAse_ATP-bd"/>
</dbReference>